<reference evidence="3" key="1">
    <citation type="journal article" date="2019" name="Int. J. Syst. Evol. Microbiol.">
        <title>The Global Catalogue of Microorganisms (GCM) 10K type strain sequencing project: providing services to taxonomists for standard genome sequencing and annotation.</title>
        <authorList>
            <consortium name="The Broad Institute Genomics Platform"/>
            <consortium name="The Broad Institute Genome Sequencing Center for Infectious Disease"/>
            <person name="Wu L."/>
            <person name="Ma J."/>
        </authorList>
    </citation>
    <scope>NUCLEOTIDE SEQUENCE [LARGE SCALE GENOMIC DNA]</scope>
    <source>
        <strain evidence="3">CGMCC 1.15288</strain>
    </source>
</reference>
<proteinExistence type="predicted"/>
<accession>A0ABQ1YT00</accession>
<feature type="signal peptide" evidence="1">
    <location>
        <begin position="1"/>
        <end position="18"/>
    </location>
</feature>
<keyword evidence="3" id="KW-1185">Reference proteome</keyword>
<dbReference type="Proteomes" id="UP000600214">
    <property type="component" value="Unassembled WGS sequence"/>
</dbReference>
<name>A0ABQ1YT00_9BACT</name>
<sequence length="152" mass="17449">MKNVIKIMLSVMFIVFFAACNDDLDPAVDTSYFDRKMPQAQTERDAIKKLYGFYNESSKDKEYYEVVQKAGIILNFSPTRKLLSLCGDQGSGWSGQYKNFDEAFLKKLVDDEVTFDELLLPKRENRLDTLYKATLMVNDPFDASIKTNGTPR</sequence>
<evidence type="ECO:0000256" key="1">
    <source>
        <dbReference type="SAM" id="SignalP"/>
    </source>
</evidence>
<dbReference type="RefSeq" id="WP_188932874.1">
    <property type="nucleotide sequence ID" value="NZ_BMIA01000002.1"/>
</dbReference>
<gene>
    <name evidence="2" type="ORF">GCM10007423_26930</name>
</gene>
<dbReference type="PROSITE" id="PS51257">
    <property type="entry name" value="PROKAR_LIPOPROTEIN"/>
    <property type="match status" value="1"/>
</dbReference>
<feature type="chain" id="PRO_5047125927" evidence="1">
    <location>
        <begin position="19"/>
        <end position="152"/>
    </location>
</feature>
<organism evidence="2 3">
    <name type="scientific">Dyadobacter endophyticus</name>
    <dbReference type="NCBI Taxonomy" id="1749036"/>
    <lineage>
        <taxon>Bacteria</taxon>
        <taxon>Pseudomonadati</taxon>
        <taxon>Bacteroidota</taxon>
        <taxon>Cytophagia</taxon>
        <taxon>Cytophagales</taxon>
        <taxon>Spirosomataceae</taxon>
        <taxon>Dyadobacter</taxon>
    </lineage>
</organism>
<protein>
    <submittedName>
        <fullName evidence="2">Uncharacterized protein</fullName>
    </submittedName>
</protein>
<evidence type="ECO:0000313" key="2">
    <source>
        <dbReference type="EMBL" id="GGH35363.1"/>
    </source>
</evidence>
<evidence type="ECO:0000313" key="3">
    <source>
        <dbReference type="Proteomes" id="UP000600214"/>
    </source>
</evidence>
<keyword evidence="1" id="KW-0732">Signal</keyword>
<dbReference type="EMBL" id="BMIA01000002">
    <property type="protein sequence ID" value="GGH35363.1"/>
    <property type="molecule type" value="Genomic_DNA"/>
</dbReference>
<comment type="caution">
    <text evidence="2">The sequence shown here is derived from an EMBL/GenBank/DDBJ whole genome shotgun (WGS) entry which is preliminary data.</text>
</comment>